<dbReference type="EMBL" id="CP111012">
    <property type="protein sequence ID" value="WAQ93548.1"/>
    <property type="molecule type" value="Genomic_DNA"/>
</dbReference>
<dbReference type="PANTHER" id="PTHR31511">
    <property type="entry name" value="PROTEIN CBG23764"/>
    <property type="match status" value="1"/>
</dbReference>
<dbReference type="Proteomes" id="UP001164746">
    <property type="component" value="Chromosome 1"/>
</dbReference>
<name>A0ABY7D9C3_MYAAR</name>
<gene>
    <name evidence="1" type="ORF">MAR_006019</name>
</gene>
<evidence type="ECO:0000313" key="1">
    <source>
        <dbReference type="EMBL" id="WAQ93548.1"/>
    </source>
</evidence>
<keyword evidence="2" id="KW-1185">Reference proteome</keyword>
<proteinExistence type="predicted"/>
<dbReference type="PANTHER" id="PTHR31511:SF12">
    <property type="entry name" value="RHO TERMINATION FACTOR N-TERMINAL DOMAIN-CONTAINING PROTEIN"/>
    <property type="match status" value="1"/>
</dbReference>
<sequence>MDMFKRIEPASVHSHIEVNLEGADVSDLYTTMTDRIIEAISNFQRQGSNWVFKEIISLEIHTIKYEPLRGNSYIPLPQKLASKKAITNMKNEDDMCCMWCVL</sequence>
<protein>
    <submittedName>
        <fullName evidence="1">Uncharacterized protein</fullName>
    </submittedName>
</protein>
<evidence type="ECO:0000313" key="2">
    <source>
        <dbReference type="Proteomes" id="UP001164746"/>
    </source>
</evidence>
<accession>A0ABY7D9C3</accession>
<organism evidence="1 2">
    <name type="scientific">Mya arenaria</name>
    <name type="common">Soft-shell clam</name>
    <dbReference type="NCBI Taxonomy" id="6604"/>
    <lineage>
        <taxon>Eukaryota</taxon>
        <taxon>Metazoa</taxon>
        <taxon>Spiralia</taxon>
        <taxon>Lophotrochozoa</taxon>
        <taxon>Mollusca</taxon>
        <taxon>Bivalvia</taxon>
        <taxon>Autobranchia</taxon>
        <taxon>Heteroconchia</taxon>
        <taxon>Euheterodonta</taxon>
        <taxon>Imparidentia</taxon>
        <taxon>Neoheterodontei</taxon>
        <taxon>Myida</taxon>
        <taxon>Myoidea</taxon>
        <taxon>Myidae</taxon>
        <taxon>Mya</taxon>
    </lineage>
</organism>
<reference evidence="1" key="1">
    <citation type="submission" date="2022-11" db="EMBL/GenBank/DDBJ databases">
        <title>Centuries of genome instability and evolution in soft-shell clam transmissible cancer (bioRxiv).</title>
        <authorList>
            <person name="Hart S.F.M."/>
            <person name="Yonemitsu M.A."/>
            <person name="Giersch R.M."/>
            <person name="Beal B.F."/>
            <person name="Arriagada G."/>
            <person name="Davis B.W."/>
            <person name="Ostrander E.A."/>
            <person name="Goff S.P."/>
            <person name="Metzger M.J."/>
        </authorList>
    </citation>
    <scope>NUCLEOTIDE SEQUENCE</scope>
    <source>
        <strain evidence="1">MELC-2E11</strain>
        <tissue evidence="1">Siphon/mantle</tissue>
    </source>
</reference>